<dbReference type="Gene3D" id="1.20.58.1610">
    <property type="entry name" value="NADH:ubiquinone/plastoquinone oxidoreductase, chain 3"/>
    <property type="match status" value="1"/>
</dbReference>
<evidence type="ECO:0000313" key="11">
    <source>
        <dbReference type="EMBL" id="AFB76586.1"/>
    </source>
</evidence>
<reference evidence="11" key="1">
    <citation type="submission" date="2011-01" db="EMBL/GenBank/DDBJ databases">
        <title>Intersex in the bivalve Scrobicularia plana - molecular mechanisms.</title>
        <authorList>
            <person name="Ciocan C.M."/>
            <person name="Langston W.J."/>
            <person name="Pope N."/>
            <person name="Cornelius K."/>
            <person name="Minier C."/>
            <person name="Rotchell J.M."/>
        </authorList>
    </citation>
    <scope>NUCLEOTIDE SEQUENCE</scope>
    <source>
        <tissue evidence="11">Gonad</tissue>
    </source>
</reference>
<sequence>SLILGRQSHFTREKLTRFECGFEAMEEGRITFSFRFFLIALVFLGFDMELVLFYPFI</sequence>
<evidence type="ECO:0000256" key="2">
    <source>
        <dbReference type="ARBA" id="ARBA00008472"/>
    </source>
</evidence>
<proteinExistence type="evidence at transcript level"/>
<evidence type="ECO:0000256" key="8">
    <source>
        <dbReference type="ARBA" id="ARBA00031029"/>
    </source>
</evidence>
<protein>
    <recommendedName>
        <fullName evidence="3">NADH-ubiquinone oxidoreductase chain 3</fullName>
    </recommendedName>
    <alternativeName>
        <fullName evidence="8">NADH dehydrogenase subunit 3</fullName>
    </alternativeName>
</protein>
<keyword evidence="6 10" id="KW-1133">Transmembrane helix</keyword>
<dbReference type="EMBL" id="JF274239">
    <property type="protein sequence ID" value="AFB76586.1"/>
    <property type="molecule type" value="mRNA"/>
</dbReference>
<evidence type="ECO:0000256" key="9">
    <source>
        <dbReference type="ARBA" id="ARBA00049551"/>
    </source>
</evidence>
<evidence type="ECO:0000256" key="7">
    <source>
        <dbReference type="ARBA" id="ARBA00023136"/>
    </source>
</evidence>
<comment type="subcellular location">
    <subcellularLocation>
        <location evidence="1">Membrane</location>
    </subcellularLocation>
</comment>
<keyword evidence="7 10" id="KW-0472">Membrane</keyword>
<dbReference type="PANTHER" id="PTHR11058">
    <property type="entry name" value="NADH-UBIQUINONE OXIDOREDUCTASE CHAIN 3"/>
    <property type="match status" value="1"/>
</dbReference>
<dbReference type="GO" id="GO:0030964">
    <property type="term" value="C:NADH dehydrogenase complex"/>
    <property type="evidence" value="ECO:0007669"/>
    <property type="project" value="TreeGrafter"/>
</dbReference>
<comment type="catalytic activity">
    <reaction evidence="9">
        <text>a ubiquinone + NADH + 5 H(+)(in) = a ubiquinol + NAD(+) + 4 H(+)(out)</text>
        <dbReference type="Rhea" id="RHEA:29091"/>
        <dbReference type="Rhea" id="RHEA-COMP:9565"/>
        <dbReference type="Rhea" id="RHEA-COMP:9566"/>
        <dbReference type="ChEBI" id="CHEBI:15378"/>
        <dbReference type="ChEBI" id="CHEBI:16389"/>
        <dbReference type="ChEBI" id="CHEBI:17976"/>
        <dbReference type="ChEBI" id="CHEBI:57540"/>
        <dbReference type="ChEBI" id="CHEBI:57945"/>
        <dbReference type="EC" id="7.1.1.2"/>
    </reaction>
</comment>
<dbReference type="Pfam" id="PF00507">
    <property type="entry name" value="Oxidored_q4"/>
    <property type="match status" value="1"/>
</dbReference>
<keyword evidence="4" id="KW-0813">Transport</keyword>
<dbReference type="PANTHER" id="PTHR11058:SF9">
    <property type="entry name" value="NADH-UBIQUINONE OXIDOREDUCTASE CHAIN 3"/>
    <property type="match status" value="1"/>
</dbReference>
<evidence type="ECO:0000256" key="4">
    <source>
        <dbReference type="ARBA" id="ARBA00022448"/>
    </source>
</evidence>
<dbReference type="InterPro" id="IPR000440">
    <property type="entry name" value="NADH_UbQ/plastoQ_OxRdtase_su3"/>
</dbReference>
<feature type="non-terminal residue" evidence="11">
    <location>
        <position position="57"/>
    </location>
</feature>
<keyword evidence="5 10" id="KW-0812">Transmembrane</keyword>
<dbReference type="GO" id="GO:0008137">
    <property type="term" value="F:NADH dehydrogenase (ubiquinone) activity"/>
    <property type="evidence" value="ECO:0007669"/>
    <property type="project" value="UniProtKB-EC"/>
</dbReference>
<feature type="non-terminal residue" evidence="11">
    <location>
        <position position="1"/>
    </location>
</feature>
<evidence type="ECO:0000256" key="10">
    <source>
        <dbReference type="SAM" id="Phobius"/>
    </source>
</evidence>
<organism evidence="11">
    <name type="scientific">Scrobicularia plana</name>
    <dbReference type="NCBI Taxonomy" id="665965"/>
    <lineage>
        <taxon>Eukaryota</taxon>
        <taxon>Metazoa</taxon>
        <taxon>Spiralia</taxon>
        <taxon>Lophotrochozoa</taxon>
        <taxon>Mollusca</taxon>
        <taxon>Bivalvia</taxon>
        <taxon>Autobranchia</taxon>
        <taxon>Heteroconchia</taxon>
        <taxon>Euheterodonta</taxon>
        <taxon>Imparidentia</taxon>
        <taxon>Neoheterodontei</taxon>
        <taxon>Cardiida</taxon>
        <taxon>Tellinoidea</taxon>
        <taxon>Scrobiculariidae</taxon>
        <taxon>Scrobicularia</taxon>
    </lineage>
</organism>
<comment type="similarity">
    <text evidence="2">Belongs to the complex I subunit 3 family.</text>
</comment>
<gene>
    <name evidence="11" type="primary">ND3</name>
</gene>
<evidence type="ECO:0000256" key="6">
    <source>
        <dbReference type="ARBA" id="ARBA00022989"/>
    </source>
</evidence>
<name>H5ZWM7_9BIVA</name>
<accession>H5ZWM7</accession>
<evidence type="ECO:0000256" key="3">
    <source>
        <dbReference type="ARBA" id="ARBA00021007"/>
    </source>
</evidence>
<feature type="transmembrane region" description="Helical" evidence="10">
    <location>
        <begin position="36"/>
        <end position="56"/>
    </location>
</feature>
<dbReference type="AlphaFoldDB" id="H5ZWM7"/>
<evidence type="ECO:0000256" key="5">
    <source>
        <dbReference type="ARBA" id="ARBA00022692"/>
    </source>
</evidence>
<dbReference type="InterPro" id="IPR038430">
    <property type="entry name" value="NDAH_ubi_oxred_su3_sf"/>
</dbReference>
<evidence type="ECO:0000256" key="1">
    <source>
        <dbReference type="ARBA" id="ARBA00004370"/>
    </source>
</evidence>